<evidence type="ECO:0000313" key="3">
    <source>
        <dbReference type="EMBL" id="RXW25442.1"/>
    </source>
</evidence>
<keyword evidence="2" id="KW-0472">Membrane</keyword>
<feature type="compositionally biased region" description="Basic and acidic residues" evidence="1">
    <location>
        <begin position="120"/>
        <end position="132"/>
    </location>
</feature>
<protein>
    <submittedName>
        <fullName evidence="3">Uncharacterized protein</fullName>
    </submittedName>
</protein>
<evidence type="ECO:0000256" key="2">
    <source>
        <dbReference type="SAM" id="Phobius"/>
    </source>
</evidence>
<gene>
    <name evidence="3" type="ORF">EST38_g382</name>
</gene>
<comment type="caution">
    <text evidence="3">The sequence shown here is derived from an EMBL/GenBank/DDBJ whole genome shotgun (WGS) entry which is preliminary data.</text>
</comment>
<dbReference type="Proteomes" id="UP000290288">
    <property type="component" value="Unassembled WGS sequence"/>
</dbReference>
<evidence type="ECO:0000256" key="1">
    <source>
        <dbReference type="SAM" id="MobiDB-lite"/>
    </source>
</evidence>
<name>A0A4Q2E0P1_9AGAR</name>
<keyword evidence="2" id="KW-1133">Transmembrane helix</keyword>
<keyword evidence="4" id="KW-1185">Reference proteome</keyword>
<keyword evidence="2" id="KW-0812">Transmembrane</keyword>
<reference evidence="3 4" key="1">
    <citation type="submission" date="2019-01" db="EMBL/GenBank/DDBJ databases">
        <title>Draft genome sequence of Psathyrella aberdarensis IHI B618.</title>
        <authorList>
            <person name="Buettner E."/>
            <person name="Kellner H."/>
        </authorList>
    </citation>
    <scope>NUCLEOTIDE SEQUENCE [LARGE SCALE GENOMIC DNA]</scope>
    <source>
        <strain evidence="3 4">IHI B618</strain>
    </source>
</reference>
<feature type="region of interest" description="Disordered" evidence="1">
    <location>
        <begin position="103"/>
        <end position="155"/>
    </location>
</feature>
<dbReference type="AlphaFoldDB" id="A0A4Q2E0P1"/>
<organism evidence="3 4">
    <name type="scientific">Candolleomyces aberdarensis</name>
    <dbReference type="NCBI Taxonomy" id="2316362"/>
    <lineage>
        <taxon>Eukaryota</taxon>
        <taxon>Fungi</taxon>
        <taxon>Dikarya</taxon>
        <taxon>Basidiomycota</taxon>
        <taxon>Agaricomycotina</taxon>
        <taxon>Agaricomycetes</taxon>
        <taxon>Agaricomycetidae</taxon>
        <taxon>Agaricales</taxon>
        <taxon>Agaricineae</taxon>
        <taxon>Psathyrellaceae</taxon>
        <taxon>Candolleomyces</taxon>
    </lineage>
</organism>
<dbReference type="EMBL" id="SDEE01000005">
    <property type="protein sequence ID" value="RXW25442.1"/>
    <property type="molecule type" value="Genomic_DNA"/>
</dbReference>
<sequence length="155" mass="17314">MALIWRVKIRSSPPGFDQAVALAAQVIISLILASGLAYLVMAVRVFIEFSKNSRFRVGPASNLNLHHGRQDMTKLSTGIYQYGHGQDTPPNHHPLRLTPSASIVENPSKVANRQDLTEEDPPREWTRHERGLANHQATNSPVSMIDIELRNRSDT</sequence>
<evidence type="ECO:0000313" key="4">
    <source>
        <dbReference type="Proteomes" id="UP000290288"/>
    </source>
</evidence>
<accession>A0A4Q2E0P1</accession>
<feature type="transmembrane region" description="Helical" evidence="2">
    <location>
        <begin position="20"/>
        <end position="47"/>
    </location>
</feature>
<proteinExistence type="predicted"/>